<dbReference type="RefSeq" id="WP_118191973.1">
    <property type="nucleotide sequence ID" value="NZ_QSFW01000041.1"/>
</dbReference>
<comment type="caution">
    <text evidence="1">The sequence shown here is derived from an EMBL/GenBank/DDBJ whole genome shotgun (WGS) entry which is preliminary data.</text>
</comment>
<evidence type="ECO:0000313" key="2">
    <source>
        <dbReference type="Proteomes" id="UP000284990"/>
    </source>
</evidence>
<protein>
    <submittedName>
        <fullName evidence="1">Uncharacterized protein</fullName>
    </submittedName>
</protein>
<dbReference type="Proteomes" id="UP000284990">
    <property type="component" value="Unassembled WGS sequence"/>
</dbReference>
<organism evidence="1 2">
    <name type="scientific">Segatella copri</name>
    <dbReference type="NCBI Taxonomy" id="165179"/>
    <lineage>
        <taxon>Bacteria</taxon>
        <taxon>Pseudomonadati</taxon>
        <taxon>Bacteroidota</taxon>
        <taxon>Bacteroidia</taxon>
        <taxon>Bacteroidales</taxon>
        <taxon>Prevotellaceae</taxon>
        <taxon>Segatella</taxon>
    </lineage>
</organism>
<name>A0AA92UXH6_9BACT</name>
<gene>
    <name evidence="1" type="ORF">DW916_14665</name>
</gene>
<sequence length="77" mass="8577">MAKEVIVINEPNEIAKDFEEGTLLNVNGRLLKVVSDDDVPALQNTCDICALDTKGLTEFCPCARCSDIHFKEIKDHE</sequence>
<dbReference type="EMBL" id="QSFW01000041">
    <property type="protein sequence ID" value="RHA82607.1"/>
    <property type="molecule type" value="Genomic_DNA"/>
</dbReference>
<reference evidence="1 2" key="1">
    <citation type="submission" date="2018-08" db="EMBL/GenBank/DDBJ databases">
        <title>A genome reference for cultivated species of the human gut microbiota.</title>
        <authorList>
            <person name="Zou Y."/>
            <person name="Xue W."/>
            <person name="Luo G."/>
        </authorList>
    </citation>
    <scope>NUCLEOTIDE SEQUENCE [LARGE SCALE GENOMIC DNA]</scope>
    <source>
        <strain evidence="1 2">AM42-23AC</strain>
    </source>
</reference>
<accession>A0AA92UXH6</accession>
<proteinExistence type="predicted"/>
<evidence type="ECO:0000313" key="1">
    <source>
        <dbReference type="EMBL" id="RHA82607.1"/>
    </source>
</evidence>
<dbReference type="AlphaFoldDB" id="A0AA92UXH6"/>